<accession>A0A6H5GAJ3</accession>
<dbReference type="AlphaFoldDB" id="A0A6H5GAJ3"/>
<dbReference type="EMBL" id="CADCXU010009071">
    <property type="protein sequence ID" value="CAA9999925.1"/>
    <property type="molecule type" value="Genomic_DNA"/>
</dbReference>
<protein>
    <submittedName>
        <fullName evidence="2">Uncharacterized protein</fullName>
    </submittedName>
</protein>
<sequence length="206" mass="23664">MTIATIPAQGKMHCLRRWFNLLKVLTYPERDVDSRFGSMGGGLIGFDDEDPSLDEEEEGDEEDSVDDNDDGLEEGDVDDEQEDEEEGGDDEEEPSEDDSEVDLGAQIHLGNRNPETIRTKKTTTMNRSDHRKRLALNLMPVAKTRRILKQNRHQMAIWLVNRFRWTDRMRNSPVFETLKSKGGTRRPKFRADEQPNAISALSINRF</sequence>
<organism evidence="2 3">
    <name type="scientific">Nesidiocoris tenuis</name>
    <dbReference type="NCBI Taxonomy" id="355587"/>
    <lineage>
        <taxon>Eukaryota</taxon>
        <taxon>Metazoa</taxon>
        <taxon>Ecdysozoa</taxon>
        <taxon>Arthropoda</taxon>
        <taxon>Hexapoda</taxon>
        <taxon>Insecta</taxon>
        <taxon>Pterygota</taxon>
        <taxon>Neoptera</taxon>
        <taxon>Paraneoptera</taxon>
        <taxon>Hemiptera</taxon>
        <taxon>Heteroptera</taxon>
        <taxon>Panheteroptera</taxon>
        <taxon>Cimicomorpha</taxon>
        <taxon>Miridae</taxon>
        <taxon>Dicyphina</taxon>
        <taxon>Nesidiocoris</taxon>
    </lineage>
</organism>
<feature type="compositionally biased region" description="Acidic residues" evidence="1">
    <location>
        <begin position="46"/>
        <end position="101"/>
    </location>
</feature>
<feature type="region of interest" description="Disordered" evidence="1">
    <location>
        <begin position="36"/>
        <end position="117"/>
    </location>
</feature>
<reference evidence="2 3" key="1">
    <citation type="submission" date="2020-02" db="EMBL/GenBank/DDBJ databases">
        <authorList>
            <person name="Ferguson B K."/>
        </authorList>
    </citation>
    <scope>NUCLEOTIDE SEQUENCE [LARGE SCALE GENOMIC DNA]</scope>
</reference>
<dbReference type="Proteomes" id="UP000479000">
    <property type="component" value="Unassembled WGS sequence"/>
</dbReference>
<gene>
    <name evidence="2" type="ORF">NTEN_LOCUS6144</name>
</gene>
<name>A0A6H5GAJ3_9HEMI</name>
<evidence type="ECO:0000256" key="1">
    <source>
        <dbReference type="SAM" id="MobiDB-lite"/>
    </source>
</evidence>
<evidence type="ECO:0000313" key="2">
    <source>
        <dbReference type="EMBL" id="CAA9999925.1"/>
    </source>
</evidence>
<keyword evidence="3" id="KW-1185">Reference proteome</keyword>
<proteinExistence type="predicted"/>
<evidence type="ECO:0000313" key="3">
    <source>
        <dbReference type="Proteomes" id="UP000479000"/>
    </source>
</evidence>